<comment type="caution">
    <text evidence="1">The sequence shown here is derived from an EMBL/GenBank/DDBJ whole genome shotgun (WGS) entry which is preliminary data.</text>
</comment>
<name>A0A9P6HZD8_9PEZI</name>
<protein>
    <submittedName>
        <fullName evidence="1">Uncharacterized protein</fullName>
    </submittedName>
</protein>
<evidence type="ECO:0000313" key="2">
    <source>
        <dbReference type="Proteomes" id="UP000781932"/>
    </source>
</evidence>
<reference evidence="1" key="2">
    <citation type="submission" date="2020-11" db="EMBL/GenBank/DDBJ databases">
        <title>Whole genome sequencing of Colletotrichum sp.</title>
        <authorList>
            <person name="Li H."/>
        </authorList>
    </citation>
    <scope>NUCLEOTIDE SEQUENCE</scope>
    <source>
        <strain evidence="1">CkLH20</strain>
    </source>
</reference>
<reference evidence="1" key="1">
    <citation type="submission" date="2020-03" db="EMBL/GenBank/DDBJ databases">
        <authorList>
            <person name="He L."/>
        </authorList>
    </citation>
    <scope>NUCLEOTIDE SEQUENCE</scope>
    <source>
        <strain evidence="1">CkLH20</strain>
    </source>
</reference>
<dbReference type="OrthoDB" id="5308957at2759"/>
<dbReference type="AlphaFoldDB" id="A0A9P6HZD8"/>
<organism evidence="1 2">
    <name type="scientific">Colletotrichum karsti</name>
    <dbReference type="NCBI Taxonomy" id="1095194"/>
    <lineage>
        <taxon>Eukaryota</taxon>
        <taxon>Fungi</taxon>
        <taxon>Dikarya</taxon>
        <taxon>Ascomycota</taxon>
        <taxon>Pezizomycotina</taxon>
        <taxon>Sordariomycetes</taxon>
        <taxon>Hypocreomycetidae</taxon>
        <taxon>Glomerellales</taxon>
        <taxon>Glomerellaceae</taxon>
        <taxon>Colletotrichum</taxon>
        <taxon>Colletotrichum boninense species complex</taxon>
    </lineage>
</organism>
<dbReference type="Proteomes" id="UP000781932">
    <property type="component" value="Unassembled WGS sequence"/>
</dbReference>
<dbReference type="EMBL" id="JAATWM020000041">
    <property type="protein sequence ID" value="KAF9871961.1"/>
    <property type="molecule type" value="Genomic_DNA"/>
</dbReference>
<accession>A0A9P6HZD8</accession>
<gene>
    <name evidence="1" type="ORF">CkaCkLH20_10593</name>
</gene>
<keyword evidence="2" id="KW-1185">Reference proteome</keyword>
<proteinExistence type="predicted"/>
<dbReference type="GeneID" id="62166381"/>
<evidence type="ECO:0000313" key="1">
    <source>
        <dbReference type="EMBL" id="KAF9871961.1"/>
    </source>
</evidence>
<dbReference type="RefSeq" id="XP_038741422.1">
    <property type="nucleotide sequence ID" value="XM_038893307.1"/>
</dbReference>
<sequence>MLSPLYPAAPIGVLSIFNQLLDWMVINELADCLVESAQSILPPDDDFTRLALAMRRLLVITDLKTFSHTMAKVCDDLEQGILVVLGKQSLVRVYLVFLLNAQKAKSKHQKDNKVLSMALERFAHVQHAYKDNAKLILEFNLFVVGYLSIVTPGAPDVASMASACYTRATEYLTDRENFGSEVEIRNAKFHLGKSCAYLADCRYAVGQENKDEEQCSSARGMLLVAIGHHADCAEATFAHVGRQMEKLAKWCKEANDTERLDHLNLIYGMIEGKEQRPKGEPLLPRLRS</sequence>